<sequence>KNMFRIEKSVIFQHTESNKQRGSSPSLEEVTTFVPPVHGSPAQKKQKKNQKDGERLKMDQPLFCYFQERKEVMKKDYRLFNSKHILPIESFHNGRHYNLKTNSSTEKLDDQN</sequence>
<organism evidence="2 3">
    <name type="scientific">Streblomastix strix</name>
    <dbReference type="NCBI Taxonomy" id="222440"/>
    <lineage>
        <taxon>Eukaryota</taxon>
        <taxon>Metamonada</taxon>
        <taxon>Preaxostyla</taxon>
        <taxon>Oxymonadida</taxon>
        <taxon>Streblomastigidae</taxon>
        <taxon>Streblomastix</taxon>
    </lineage>
</organism>
<dbReference type="AlphaFoldDB" id="A0A5J4U2E4"/>
<feature type="non-terminal residue" evidence="2">
    <location>
        <position position="1"/>
    </location>
</feature>
<dbReference type="EMBL" id="SNRW01021986">
    <property type="protein sequence ID" value="KAA6364171.1"/>
    <property type="molecule type" value="Genomic_DNA"/>
</dbReference>
<evidence type="ECO:0000256" key="1">
    <source>
        <dbReference type="SAM" id="MobiDB-lite"/>
    </source>
</evidence>
<evidence type="ECO:0000313" key="3">
    <source>
        <dbReference type="Proteomes" id="UP000324800"/>
    </source>
</evidence>
<accession>A0A5J4U2E4</accession>
<reference evidence="2 3" key="1">
    <citation type="submission" date="2019-03" db="EMBL/GenBank/DDBJ databases">
        <title>Single cell metagenomics reveals metabolic interactions within the superorganism composed of flagellate Streblomastix strix and complex community of Bacteroidetes bacteria on its surface.</title>
        <authorList>
            <person name="Treitli S.C."/>
            <person name="Kolisko M."/>
            <person name="Husnik F."/>
            <person name="Keeling P."/>
            <person name="Hampl V."/>
        </authorList>
    </citation>
    <scope>NUCLEOTIDE SEQUENCE [LARGE SCALE GENOMIC DNA]</scope>
    <source>
        <strain evidence="2">ST1C</strain>
    </source>
</reference>
<proteinExistence type="predicted"/>
<dbReference type="Proteomes" id="UP000324800">
    <property type="component" value="Unassembled WGS sequence"/>
</dbReference>
<feature type="region of interest" description="Disordered" evidence="1">
    <location>
        <begin position="14"/>
        <end position="55"/>
    </location>
</feature>
<protein>
    <submittedName>
        <fullName evidence="2">Uncharacterized protein</fullName>
    </submittedName>
</protein>
<evidence type="ECO:0000313" key="2">
    <source>
        <dbReference type="EMBL" id="KAA6364171.1"/>
    </source>
</evidence>
<feature type="compositionally biased region" description="Polar residues" evidence="1">
    <location>
        <begin position="14"/>
        <end position="26"/>
    </location>
</feature>
<name>A0A5J4U2E4_9EUKA</name>
<gene>
    <name evidence="2" type="ORF">EZS28_040302</name>
</gene>
<comment type="caution">
    <text evidence="2">The sequence shown here is derived from an EMBL/GenBank/DDBJ whole genome shotgun (WGS) entry which is preliminary data.</text>
</comment>